<dbReference type="EMBL" id="BK015566">
    <property type="protein sequence ID" value="DAE13463.1"/>
    <property type="molecule type" value="Genomic_DNA"/>
</dbReference>
<proteinExistence type="predicted"/>
<protein>
    <submittedName>
        <fullName evidence="1">Uncharacterized protein</fullName>
    </submittedName>
</protein>
<accession>A0A8S5Q2A7</accession>
<organism evidence="1">
    <name type="scientific">Myoviridae sp. ctMYT7</name>
    <dbReference type="NCBI Taxonomy" id="2825087"/>
    <lineage>
        <taxon>Viruses</taxon>
        <taxon>Duplodnaviria</taxon>
        <taxon>Heunggongvirae</taxon>
        <taxon>Uroviricota</taxon>
        <taxon>Caudoviricetes</taxon>
    </lineage>
</organism>
<reference evidence="1" key="1">
    <citation type="journal article" date="2021" name="Proc. Natl. Acad. Sci. U.S.A.">
        <title>A Catalog of Tens of Thousands of Viruses from Human Metagenomes Reveals Hidden Associations with Chronic Diseases.</title>
        <authorList>
            <person name="Tisza M.J."/>
            <person name="Buck C.B."/>
        </authorList>
    </citation>
    <scope>NUCLEOTIDE SEQUENCE</scope>
    <source>
        <strain evidence="1">CtMYT7</strain>
    </source>
</reference>
<evidence type="ECO:0000313" key="1">
    <source>
        <dbReference type="EMBL" id="DAE13463.1"/>
    </source>
</evidence>
<sequence length="106" mass="12311">MRLLERFITVHEAKVIKHSIKEYQLYGRIADDHEKVLTGITEDVEKRIRQRYEGNLSEDLDMKIKATVSASKKVITKMTTGVLKPKNEEALCEAVKEMEKEMEAKF</sequence>
<name>A0A8S5Q2A7_9CAUD</name>